<evidence type="ECO:0000256" key="4">
    <source>
        <dbReference type="ARBA" id="ARBA00022692"/>
    </source>
</evidence>
<evidence type="ECO:0000256" key="2">
    <source>
        <dbReference type="ARBA" id="ARBA00009904"/>
    </source>
</evidence>
<dbReference type="InterPro" id="IPR002490">
    <property type="entry name" value="V-ATPase_116kDa_su"/>
</dbReference>
<organism evidence="9 10">
    <name type="scientific">Ethanoligenens harbinense (strain DSM 18485 / JCM 12961 / CGMCC 1.5033 / YUAN-3)</name>
    <dbReference type="NCBI Taxonomy" id="663278"/>
    <lineage>
        <taxon>Bacteria</taxon>
        <taxon>Bacillati</taxon>
        <taxon>Bacillota</taxon>
        <taxon>Clostridia</taxon>
        <taxon>Eubacteriales</taxon>
        <taxon>Oscillospiraceae</taxon>
        <taxon>Ethanoligenens</taxon>
    </lineage>
</organism>
<comment type="subcellular location">
    <subcellularLocation>
        <location evidence="1">Membrane</location>
        <topology evidence="1">Multi-pass membrane protein</topology>
    </subcellularLocation>
</comment>
<dbReference type="GO" id="GO:0051117">
    <property type="term" value="F:ATPase binding"/>
    <property type="evidence" value="ECO:0007669"/>
    <property type="project" value="TreeGrafter"/>
</dbReference>
<dbReference type="EMBL" id="CP002400">
    <property type="protein sequence ID" value="ADU27534.1"/>
    <property type="molecule type" value="Genomic_DNA"/>
</dbReference>
<dbReference type="STRING" id="663278.Ethha_2016"/>
<proteinExistence type="inferred from homology"/>
<dbReference type="RefSeq" id="WP_013485882.1">
    <property type="nucleotide sequence ID" value="NC_014828.1"/>
</dbReference>
<keyword evidence="3" id="KW-0813">Transport</keyword>
<feature type="transmembrane region" description="Helical" evidence="8">
    <location>
        <begin position="472"/>
        <end position="496"/>
    </location>
</feature>
<feature type="transmembrane region" description="Helical" evidence="8">
    <location>
        <begin position="565"/>
        <end position="585"/>
    </location>
</feature>
<evidence type="ECO:0000313" key="10">
    <source>
        <dbReference type="Proteomes" id="UP000001551"/>
    </source>
</evidence>
<feature type="transmembrane region" description="Helical" evidence="8">
    <location>
        <begin position="597"/>
        <end position="618"/>
    </location>
</feature>
<evidence type="ECO:0000256" key="8">
    <source>
        <dbReference type="SAM" id="Phobius"/>
    </source>
</evidence>
<protein>
    <submittedName>
        <fullName evidence="9">V-type ATPase 116 kDa subunit</fullName>
    </submittedName>
</protein>
<keyword evidence="7 8" id="KW-0472">Membrane</keyword>
<keyword evidence="5 8" id="KW-1133">Transmembrane helix</keyword>
<dbReference type="AlphaFoldDB" id="E6U362"/>
<name>E6U362_ETHHY</name>
<dbReference type="eggNOG" id="COG1269">
    <property type="taxonomic scope" value="Bacteria"/>
</dbReference>
<evidence type="ECO:0000256" key="7">
    <source>
        <dbReference type="ARBA" id="ARBA00023136"/>
    </source>
</evidence>
<keyword evidence="4 8" id="KW-0812">Transmembrane</keyword>
<dbReference type="GO" id="GO:0046961">
    <property type="term" value="F:proton-transporting ATPase activity, rotational mechanism"/>
    <property type="evidence" value="ECO:0007669"/>
    <property type="project" value="InterPro"/>
</dbReference>
<dbReference type="KEGG" id="eha:Ethha_2016"/>
<accession>E6U362</accession>
<reference evidence="9 10" key="1">
    <citation type="submission" date="2010-12" db="EMBL/GenBank/DDBJ databases">
        <title>Complete sequence of Ethanoligenens harbinense YUAN-3.</title>
        <authorList>
            <person name="Lucas S."/>
            <person name="Copeland A."/>
            <person name="Lapidus A."/>
            <person name="Cheng J.-F."/>
            <person name="Bruce D."/>
            <person name="Goodwin L."/>
            <person name="Pitluck S."/>
            <person name="Chertkov O."/>
            <person name="Misra M."/>
            <person name="Detter J.C."/>
            <person name="Han C."/>
            <person name="Tapia R."/>
            <person name="Land M."/>
            <person name="Hauser L."/>
            <person name="Jeffries C."/>
            <person name="Kyrpides N."/>
            <person name="Ivanova N."/>
            <person name="Mikhailova N."/>
            <person name="Wang A."/>
            <person name="Mouttaki H."/>
            <person name="He Z."/>
            <person name="Zhou J."/>
            <person name="Hemme C.L."/>
            <person name="Woyke T."/>
        </authorList>
    </citation>
    <scope>NUCLEOTIDE SEQUENCE [LARGE SCALE GENOMIC DNA]</scope>
    <source>
        <strain evidence="10">DSM 18485 / JCM 12961 / CGMCC 1.5033 / YUAN-3</strain>
    </source>
</reference>
<feature type="transmembrane region" description="Helical" evidence="8">
    <location>
        <begin position="389"/>
        <end position="410"/>
    </location>
</feature>
<dbReference type="Proteomes" id="UP000001551">
    <property type="component" value="Chromosome"/>
</dbReference>
<keyword evidence="6" id="KW-0406">Ion transport</keyword>
<feature type="transmembrane region" description="Helical" evidence="8">
    <location>
        <begin position="502"/>
        <end position="520"/>
    </location>
</feature>
<sequence>MAVAKMKLVNIVGRLKDFDTVVQQCCINGNFHVEQSATALEHVEEFHPIDTVNPYEKDLQKSIDIGVHANIPLHYSNFEHLDMSTEELSAYVSKAGFTLDALYARVRDLTQASGRYKQVLVQLEHLKTLHVSLDDIFNCSYIGFRFGRLPKDSYPKVYADHEGVELLFVPLEESDLFYWGFYVARKPQLAEADEFFNSLYFERIPIIEQAHGTPSEASVKIQKELEKTETERRDAEKAVEKYWTANRETFLKVYSKLRYLHDSFDLRKYASEYDDNFYIFGWVPEQEIPRFTKQFDRFPHVDCVVEGIEEAPGIEPPTHLVNNKMAKPYEGYLELYGLPLYNEIDPTPIMSITYSVIFGIMFGDIGQGFVILLLALFMKLKKKMFLGDILIRCSIFSMIFGFLYNSFFGFSGERAVLPLNFNHGQSILPVENSGNLMYVLLLSVAGGACLIIFCMVLNIINGVRQKNPEKTFFSQNGVTGLVFYVAILIGVALMMFKGSKLILNPLFIILLLVVPLLIIACKEPLGRLVEHKKDWAPHNIGEFIMLAFFELFDILLSFVSNTISYIRVGAFILSHAAMMSAVFIIAQMTGNSNNPIVLIVGNLFVIGLEGLIVGIQGLRLQFYEMFSRFYEGGGKAYEPVRIRYEN</sequence>
<gene>
    <name evidence="9" type="ordered locus">Ethha_2016</name>
</gene>
<dbReference type="GO" id="GO:0007035">
    <property type="term" value="P:vacuolar acidification"/>
    <property type="evidence" value="ECO:0007669"/>
    <property type="project" value="TreeGrafter"/>
</dbReference>
<dbReference type="PANTHER" id="PTHR11629:SF63">
    <property type="entry name" value="V-TYPE PROTON ATPASE SUBUNIT A"/>
    <property type="match status" value="1"/>
</dbReference>
<evidence type="ECO:0000256" key="6">
    <source>
        <dbReference type="ARBA" id="ARBA00023065"/>
    </source>
</evidence>
<evidence type="ECO:0000313" key="9">
    <source>
        <dbReference type="EMBL" id="ADU27534.1"/>
    </source>
</evidence>
<keyword evidence="10" id="KW-1185">Reference proteome</keyword>
<evidence type="ECO:0000256" key="3">
    <source>
        <dbReference type="ARBA" id="ARBA00022448"/>
    </source>
</evidence>
<feature type="transmembrane region" description="Helical" evidence="8">
    <location>
        <begin position="436"/>
        <end position="460"/>
    </location>
</feature>
<feature type="transmembrane region" description="Helical" evidence="8">
    <location>
        <begin position="352"/>
        <end position="377"/>
    </location>
</feature>
<dbReference type="PANTHER" id="PTHR11629">
    <property type="entry name" value="VACUOLAR PROTON ATPASES"/>
    <property type="match status" value="1"/>
</dbReference>
<dbReference type="Pfam" id="PF01496">
    <property type="entry name" value="V_ATPase_I"/>
    <property type="match status" value="1"/>
</dbReference>
<feature type="transmembrane region" description="Helical" evidence="8">
    <location>
        <begin position="540"/>
        <end position="559"/>
    </location>
</feature>
<comment type="similarity">
    <text evidence="2">Belongs to the V-ATPase 116 kDa subunit family.</text>
</comment>
<dbReference type="HOGENOM" id="CLU_025558_0_1_9"/>
<evidence type="ECO:0000256" key="5">
    <source>
        <dbReference type="ARBA" id="ARBA00022989"/>
    </source>
</evidence>
<dbReference type="GO" id="GO:0016471">
    <property type="term" value="C:vacuolar proton-transporting V-type ATPase complex"/>
    <property type="evidence" value="ECO:0007669"/>
    <property type="project" value="TreeGrafter"/>
</dbReference>
<dbReference type="GO" id="GO:0033179">
    <property type="term" value="C:proton-transporting V-type ATPase, V0 domain"/>
    <property type="evidence" value="ECO:0007669"/>
    <property type="project" value="InterPro"/>
</dbReference>
<evidence type="ECO:0000256" key="1">
    <source>
        <dbReference type="ARBA" id="ARBA00004141"/>
    </source>
</evidence>